<evidence type="ECO:0000313" key="5">
    <source>
        <dbReference type="Proteomes" id="UP000295709"/>
    </source>
</evidence>
<dbReference type="OrthoDB" id="707611at2"/>
<gene>
    <name evidence="3" type="ORF">BCF50_0335</name>
    <name evidence="2" type="ORF">EGI05_06150</name>
</gene>
<accession>A0A3N0W5Y3</accession>
<evidence type="ECO:0000313" key="4">
    <source>
        <dbReference type="Proteomes" id="UP000269375"/>
    </source>
</evidence>
<dbReference type="AlphaFoldDB" id="A0A3N0W5Y3"/>
<proteinExistence type="predicted"/>
<dbReference type="Pfam" id="PF24722">
    <property type="entry name" value="DUF7674"/>
    <property type="match status" value="1"/>
</dbReference>
<reference evidence="2 4" key="1">
    <citation type="submission" date="2018-11" db="EMBL/GenBank/DDBJ databases">
        <title>Proposal to divide the Flavobacteriaceae and reorganize its genera based on Amino Acid Identity values calculated from whole genome sequences.</title>
        <authorList>
            <person name="Nicholson A.C."/>
            <person name="Gulvik C.A."/>
            <person name="Whitney A.M."/>
            <person name="Humrighouse B.W."/>
            <person name="Bell M."/>
            <person name="Holmes B."/>
            <person name="Steigerwalt A."/>
            <person name="Villarma A."/>
            <person name="Sheth M."/>
            <person name="Batra D."/>
            <person name="Pryor J."/>
            <person name="Bernardet J.-F."/>
            <person name="Hugo C."/>
            <person name="Kampfer P."/>
            <person name="Newman J."/>
            <person name="Mcquiston J.R."/>
        </authorList>
    </citation>
    <scope>NUCLEOTIDE SEQUENCE [LARGE SCALE GENOMIC DNA]</scope>
    <source>
        <strain evidence="2 4">DSM 15235</strain>
    </source>
</reference>
<keyword evidence="5" id="KW-1185">Reference proteome</keyword>
<name>A0A3N0W5Y3_9FLAO</name>
<dbReference type="EMBL" id="RJTX01000001">
    <property type="protein sequence ID" value="ROI00462.1"/>
    <property type="molecule type" value="Genomic_DNA"/>
</dbReference>
<feature type="domain" description="DUF7674" evidence="1">
    <location>
        <begin position="8"/>
        <end position="114"/>
    </location>
</feature>
<dbReference type="Proteomes" id="UP000269375">
    <property type="component" value="Unassembled WGS sequence"/>
</dbReference>
<evidence type="ECO:0000313" key="2">
    <source>
        <dbReference type="EMBL" id="ROI00462.1"/>
    </source>
</evidence>
<evidence type="ECO:0000259" key="1">
    <source>
        <dbReference type="Pfam" id="PF24722"/>
    </source>
</evidence>
<comment type="caution">
    <text evidence="2">The sequence shown here is derived from an EMBL/GenBank/DDBJ whole genome shotgun (WGS) entry which is preliminary data.</text>
</comment>
<protein>
    <recommendedName>
        <fullName evidence="1">DUF7674 domain-containing protein</fullName>
    </recommendedName>
</protein>
<evidence type="ECO:0000313" key="3">
    <source>
        <dbReference type="EMBL" id="TDX94567.1"/>
    </source>
</evidence>
<dbReference type="EMBL" id="SOQW01000001">
    <property type="protein sequence ID" value="TDX94567.1"/>
    <property type="molecule type" value="Genomic_DNA"/>
</dbReference>
<dbReference type="InterPro" id="IPR056091">
    <property type="entry name" value="DUF7674"/>
</dbReference>
<organism evidence="2 4">
    <name type="scientific">Chryseobacterium daecheongense</name>
    <dbReference type="NCBI Taxonomy" id="192389"/>
    <lineage>
        <taxon>Bacteria</taxon>
        <taxon>Pseudomonadati</taxon>
        <taxon>Bacteroidota</taxon>
        <taxon>Flavobacteriia</taxon>
        <taxon>Flavobacteriales</taxon>
        <taxon>Weeksellaceae</taxon>
        <taxon>Chryseobacterium group</taxon>
        <taxon>Chryseobacterium</taxon>
    </lineage>
</organism>
<sequence>MNYVQAVQEIAKAAPEIHSELRKCSTQNAYELIRIFMVQIRKVAGENEPNLLLSYLKKMNKIYKNGDTTIRNALEHTFIYSLDNVATFCNEECKKVIFNTISLDLRQIYSRQIYTSGM</sequence>
<dbReference type="RefSeq" id="WP_123262163.1">
    <property type="nucleotide sequence ID" value="NZ_RJTX01000001.1"/>
</dbReference>
<reference evidence="3 5" key="2">
    <citation type="submission" date="2019-03" db="EMBL/GenBank/DDBJ databases">
        <title>Genomic Encyclopedia of Archaeal and Bacterial Type Strains, Phase II (KMG-II): from individual species to whole genera.</title>
        <authorList>
            <person name="Goeker M."/>
        </authorList>
    </citation>
    <scope>NUCLEOTIDE SEQUENCE [LARGE SCALE GENOMIC DNA]</scope>
    <source>
        <strain evidence="3 5">DSM 15235</strain>
    </source>
</reference>
<dbReference type="Proteomes" id="UP000295709">
    <property type="component" value="Unassembled WGS sequence"/>
</dbReference>